<dbReference type="AlphaFoldDB" id="A0A1Y1WJP5"/>
<gene>
    <name evidence="2" type="ORF">DL89DRAFT_320923</name>
</gene>
<organism evidence="2 3">
    <name type="scientific">Linderina pennispora</name>
    <dbReference type="NCBI Taxonomy" id="61395"/>
    <lineage>
        <taxon>Eukaryota</taxon>
        <taxon>Fungi</taxon>
        <taxon>Fungi incertae sedis</taxon>
        <taxon>Zoopagomycota</taxon>
        <taxon>Kickxellomycotina</taxon>
        <taxon>Kickxellomycetes</taxon>
        <taxon>Kickxellales</taxon>
        <taxon>Kickxellaceae</taxon>
        <taxon>Linderina</taxon>
    </lineage>
</organism>
<evidence type="ECO:0008006" key="4">
    <source>
        <dbReference type="Google" id="ProtNLM"/>
    </source>
</evidence>
<feature type="compositionally biased region" description="Basic and acidic residues" evidence="1">
    <location>
        <begin position="48"/>
        <end position="61"/>
    </location>
</feature>
<evidence type="ECO:0000256" key="1">
    <source>
        <dbReference type="SAM" id="MobiDB-lite"/>
    </source>
</evidence>
<feature type="compositionally biased region" description="Polar residues" evidence="1">
    <location>
        <begin position="9"/>
        <end position="25"/>
    </location>
</feature>
<dbReference type="RefSeq" id="XP_040746664.1">
    <property type="nucleotide sequence ID" value="XM_040891244.1"/>
</dbReference>
<evidence type="ECO:0000313" key="2">
    <source>
        <dbReference type="EMBL" id="ORX73324.1"/>
    </source>
</evidence>
<sequence length="227" mass="25777">MSRKRPRETSTVMPGGSQRQSNSARSVDVRELSPQSRRRYQSKLSSARLRERQRQRTAEAERDIQQLEVRIQSLQYMIAFYKEQQMRQREDTHGFTLPSRGISTGQPLSRAAPAGPASANNTAHQANTNLRELSPESRRRYQSKLSSARLRRRQRERTAAVEEDVRQLETRVLSLQNMIDHLSLIRGRMAGVIQEMQPDHPYNGSGGAANLDGGSRISISFLTNPHG</sequence>
<reference evidence="2 3" key="1">
    <citation type="submission" date="2016-07" db="EMBL/GenBank/DDBJ databases">
        <title>Pervasive Adenine N6-methylation of Active Genes in Fungi.</title>
        <authorList>
            <consortium name="DOE Joint Genome Institute"/>
            <person name="Mondo S.J."/>
            <person name="Dannebaum R.O."/>
            <person name="Kuo R.C."/>
            <person name="Labutti K."/>
            <person name="Haridas S."/>
            <person name="Kuo A."/>
            <person name="Salamov A."/>
            <person name="Ahrendt S.R."/>
            <person name="Lipzen A."/>
            <person name="Sullivan W."/>
            <person name="Andreopoulos W.B."/>
            <person name="Clum A."/>
            <person name="Lindquist E."/>
            <person name="Daum C."/>
            <person name="Ramamoorthy G.K."/>
            <person name="Gryganskyi A."/>
            <person name="Culley D."/>
            <person name="Magnuson J.K."/>
            <person name="James T.Y."/>
            <person name="O'Malley M.A."/>
            <person name="Stajich J.E."/>
            <person name="Spatafora J.W."/>
            <person name="Visel A."/>
            <person name="Grigoriev I.V."/>
        </authorList>
    </citation>
    <scope>NUCLEOTIDE SEQUENCE [LARGE SCALE GENOMIC DNA]</scope>
    <source>
        <strain evidence="2 3">ATCC 12442</strain>
    </source>
</reference>
<proteinExistence type="predicted"/>
<dbReference type="GeneID" id="63807892"/>
<accession>A0A1Y1WJP5</accession>
<protein>
    <recommendedName>
        <fullName evidence="4">BZIP domain-containing protein</fullName>
    </recommendedName>
</protein>
<comment type="caution">
    <text evidence="2">The sequence shown here is derived from an EMBL/GenBank/DDBJ whole genome shotgun (WGS) entry which is preliminary data.</text>
</comment>
<name>A0A1Y1WJP5_9FUNG</name>
<feature type="compositionally biased region" description="Polar residues" evidence="1">
    <location>
        <begin position="118"/>
        <end position="131"/>
    </location>
</feature>
<feature type="region of interest" description="Disordered" evidence="1">
    <location>
        <begin position="89"/>
        <end position="158"/>
    </location>
</feature>
<feature type="region of interest" description="Disordered" evidence="1">
    <location>
        <begin position="1"/>
        <end position="61"/>
    </location>
</feature>
<evidence type="ECO:0000313" key="3">
    <source>
        <dbReference type="Proteomes" id="UP000193922"/>
    </source>
</evidence>
<dbReference type="EMBL" id="MCFD01000002">
    <property type="protein sequence ID" value="ORX73324.1"/>
    <property type="molecule type" value="Genomic_DNA"/>
</dbReference>
<dbReference type="Proteomes" id="UP000193922">
    <property type="component" value="Unassembled WGS sequence"/>
</dbReference>
<keyword evidence="3" id="KW-1185">Reference proteome</keyword>